<dbReference type="InterPro" id="IPR041428">
    <property type="entry name" value="PHsplit_syntrophin"/>
</dbReference>
<dbReference type="Gene3D" id="2.30.29.30">
    <property type="entry name" value="Pleckstrin-homology domain (PH domain)/Phosphotyrosine-binding domain (PTB)"/>
    <property type="match status" value="1"/>
</dbReference>
<evidence type="ECO:0000313" key="3">
    <source>
        <dbReference type="EMBL" id="KAL1265246.1"/>
    </source>
</evidence>
<reference evidence="3 4" key="1">
    <citation type="submission" date="2023-09" db="EMBL/GenBank/DDBJ databases">
        <authorList>
            <person name="Wang M."/>
        </authorList>
    </citation>
    <scope>NUCLEOTIDE SEQUENCE [LARGE SCALE GENOMIC DNA]</scope>
    <source>
        <strain evidence="3">GT-2023</strain>
        <tissue evidence="3">Liver</tissue>
    </source>
</reference>
<dbReference type="PANTHER" id="PTHR10554">
    <property type="entry name" value="SYNTROPHIN"/>
    <property type="match status" value="1"/>
</dbReference>
<sequence>MKPFGTPPPFGTPISPGCSYPCLTERGLGNEIRHKGIKHSSRNESINSLKCVSERLTAETSSILSRGSPSLPISLAQTETERERERETGKQTDPALKEIRIIPLRMCQVTRKQCAPDTEDRYFEVVSSDRKKSVFLRAKDHAMAQAWYNAIQTGSAALSEQRPSRAEKHIAASLESYTWAGSLSRAQSGRSWQC</sequence>
<name>A0ABR3MKL2_9TELE</name>
<evidence type="ECO:0000313" key="4">
    <source>
        <dbReference type="Proteomes" id="UP001558613"/>
    </source>
</evidence>
<dbReference type="PANTHER" id="PTHR10554:SF6">
    <property type="entry name" value="ALPHA-1-SYNTROPHIN"/>
    <property type="match status" value="1"/>
</dbReference>
<gene>
    <name evidence="3" type="ORF">QQF64_003273</name>
</gene>
<dbReference type="InterPro" id="IPR011993">
    <property type="entry name" value="PH-like_dom_sf"/>
</dbReference>
<feature type="domain" description="PH" evidence="2">
    <location>
        <begin position="102"/>
        <end position="156"/>
    </location>
</feature>
<feature type="region of interest" description="Disordered" evidence="1">
    <location>
        <begin position="62"/>
        <end position="92"/>
    </location>
</feature>
<keyword evidence="4" id="KW-1185">Reference proteome</keyword>
<protein>
    <recommendedName>
        <fullName evidence="2">PH domain-containing protein</fullName>
    </recommendedName>
</protein>
<accession>A0ABR3MKL2</accession>
<evidence type="ECO:0000259" key="2">
    <source>
        <dbReference type="PROSITE" id="PS50003"/>
    </source>
</evidence>
<dbReference type="EMBL" id="JAYMGO010000011">
    <property type="protein sequence ID" value="KAL1265246.1"/>
    <property type="molecule type" value="Genomic_DNA"/>
</dbReference>
<dbReference type="SUPFAM" id="SSF50729">
    <property type="entry name" value="PH domain-like"/>
    <property type="match status" value="1"/>
</dbReference>
<feature type="compositionally biased region" description="Basic and acidic residues" evidence="1">
    <location>
        <begin position="79"/>
        <end position="92"/>
    </location>
</feature>
<dbReference type="Pfam" id="PF18012">
    <property type="entry name" value="PH_17"/>
    <property type="match status" value="1"/>
</dbReference>
<dbReference type="PROSITE" id="PS50003">
    <property type="entry name" value="PH_DOMAIN"/>
    <property type="match status" value="1"/>
</dbReference>
<comment type="caution">
    <text evidence="3">The sequence shown here is derived from an EMBL/GenBank/DDBJ whole genome shotgun (WGS) entry which is preliminary data.</text>
</comment>
<organism evidence="3 4">
    <name type="scientific">Cirrhinus molitorella</name>
    <name type="common">mud carp</name>
    <dbReference type="NCBI Taxonomy" id="172907"/>
    <lineage>
        <taxon>Eukaryota</taxon>
        <taxon>Metazoa</taxon>
        <taxon>Chordata</taxon>
        <taxon>Craniata</taxon>
        <taxon>Vertebrata</taxon>
        <taxon>Euteleostomi</taxon>
        <taxon>Actinopterygii</taxon>
        <taxon>Neopterygii</taxon>
        <taxon>Teleostei</taxon>
        <taxon>Ostariophysi</taxon>
        <taxon>Cypriniformes</taxon>
        <taxon>Cyprinidae</taxon>
        <taxon>Labeoninae</taxon>
        <taxon>Labeonini</taxon>
        <taxon>Cirrhinus</taxon>
    </lineage>
</organism>
<dbReference type="InterPro" id="IPR001849">
    <property type="entry name" value="PH_domain"/>
</dbReference>
<dbReference type="InterPro" id="IPR015482">
    <property type="entry name" value="Syntrophin"/>
</dbReference>
<dbReference type="Proteomes" id="UP001558613">
    <property type="component" value="Unassembled WGS sequence"/>
</dbReference>
<evidence type="ECO:0000256" key="1">
    <source>
        <dbReference type="SAM" id="MobiDB-lite"/>
    </source>
</evidence>
<proteinExistence type="predicted"/>